<comment type="caution">
    <text evidence="2">The sequence shown here is derived from an EMBL/GenBank/DDBJ whole genome shotgun (WGS) entry which is preliminary data.</text>
</comment>
<reference evidence="2 3" key="1">
    <citation type="submission" date="2024-05" db="EMBL/GenBank/DDBJ databases">
        <title>A draft genome resource for the thread blight pathogen Marasmius tenuissimus strain MS-2.</title>
        <authorList>
            <person name="Yulfo-Soto G.E."/>
            <person name="Baruah I.K."/>
            <person name="Amoako-Attah I."/>
            <person name="Bukari Y."/>
            <person name="Meinhardt L.W."/>
            <person name="Bailey B.A."/>
            <person name="Cohen S.P."/>
        </authorList>
    </citation>
    <scope>NUCLEOTIDE SEQUENCE [LARGE SCALE GENOMIC DNA]</scope>
    <source>
        <strain evidence="2 3">MS-2</strain>
    </source>
</reference>
<dbReference type="Proteomes" id="UP001437256">
    <property type="component" value="Unassembled WGS sequence"/>
</dbReference>
<organism evidence="2 3">
    <name type="scientific">Marasmius tenuissimus</name>
    <dbReference type="NCBI Taxonomy" id="585030"/>
    <lineage>
        <taxon>Eukaryota</taxon>
        <taxon>Fungi</taxon>
        <taxon>Dikarya</taxon>
        <taxon>Basidiomycota</taxon>
        <taxon>Agaricomycotina</taxon>
        <taxon>Agaricomycetes</taxon>
        <taxon>Agaricomycetidae</taxon>
        <taxon>Agaricales</taxon>
        <taxon>Marasmiineae</taxon>
        <taxon>Marasmiaceae</taxon>
        <taxon>Marasmius</taxon>
    </lineage>
</organism>
<gene>
    <name evidence="2" type="ORF">AAF712_010539</name>
</gene>
<keyword evidence="3" id="KW-1185">Reference proteome</keyword>
<sequence>MALVKDLNDTRFRKAQVEQELEKTQEKLKAAEDELTHLRRIVAREAGDLLDTVQNERSVHRSDGYNPSLLRKHVTTAAGNLLDTARRGLSGIPRHSRLVRRLNLIPQTPRRSMPADWILTTRSPSRGPVEEEDDLGELEDYLTITAHENRPPSPPFSLAY</sequence>
<feature type="coiled-coil region" evidence="1">
    <location>
        <begin position="7"/>
        <end position="41"/>
    </location>
</feature>
<keyword evidence="1" id="KW-0175">Coiled coil</keyword>
<accession>A0ABR2ZMQ9</accession>
<name>A0ABR2ZMQ9_9AGAR</name>
<evidence type="ECO:0000313" key="2">
    <source>
        <dbReference type="EMBL" id="KAL0062605.1"/>
    </source>
</evidence>
<evidence type="ECO:0000313" key="3">
    <source>
        <dbReference type="Proteomes" id="UP001437256"/>
    </source>
</evidence>
<evidence type="ECO:0000256" key="1">
    <source>
        <dbReference type="SAM" id="Coils"/>
    </source>
</evidence>
<proteinExistence type="predicted"/>
<dbReference type="EMBL" id="JBBXMP010000101">
    <property type="protein sequence ID" value="KAL0062605.1"/>
    <property type="molecule type" value="Genomic_DNA"/>
</dbReference>
<protein>
    <submittedName>
        <fullName evidence="2">Uncharacterized protein</fullName>
    </submittedName>
</protein>